<feature type="transmembrane region" description="Helical" evidence="8">
    <location>
        <begin position="160"/>
        <end position="188"/>
    </location>
</feature>
<comment type="function">
    <text evidence="8">Gustatory receptor which mediates acceptance or avoidance behavior, depending on its substrates.</text>
</comment>
<evidence type="ECO:0000256" key="6">
    <source>
        <dbReference type="ARBA" id="ARBA00023170"/>
    </source>
</evidence>
<evidence type="ECO:0000256" key="7">
    <source>
        <dbReference type="ARBA" id="ARBA00023224"/>
    </source>
</evidence>
<dbReference type="GeneID" id="124293364"/>
<dbReference type="RefSeq" id="XP_046589982.1">
    <property type="nucleotide sequence ID" value="XM_046734026.1"/>
</dbReference>
<feature type="transmembrane region" description="Helical" evidence="8">
    <location>
        <begin position="73"/>
        <end position="92"/>
    </location>
</feature>
<organism evidence="9 10">
    <name type="scientific">Neodiprion lecontei</name>
    <name type="common">Redheaded pine sawfly</name>
    <dbReference type="NCBI Taxonomy" id="441921"/>
    <lineage>
        <taxon>Eukaryota</taxon>
        <taxon>Metazoa</taxon>
        <taxon>Ecdysozoa</taxon>
        <taxon>Arthropoda</taxon>
        <taxon>Hexapoda</taxon>
        <taxon>Insecta</taxon>
        <taxon>Pterygota</taxon>
        <taxon>Neoptera</taxon>
        <taxon>Endopterygota</taxon>
        <taxon>Hymenoptera</taxon>
        <taxon>Tenthredinoidea</taxon>
        <taxon>Diprionidae</taxon>
        <taxon>Diprioninae</taxon>
        <taxon>Neodiprion</taxon>
    </lineage>
</organism>
<keyword evidence="6 8" id="KW-0675">Receptor</keyword>
<comment type="caution">
    <text evidence="8">Lacks conserved residue(s) required for the propagation of feature annotation.</text>
</comment>
<accession>A0ABM3FPQ1</accession>
<keyword evidence="7 8" id="KW-0807">Transducer</keyword>
<dbReference type="InterPro" id="IPR013604">
    <property type="entry name" value="7TM_chemorcpt"/>
</dbReference>
<dbReference type="Proteomes" id="UP000829291">
    <property type="component" value="Chromosome 3"/>
</dbReference>
<dbReference type="Pfam" id="PF08395">
    <property type="entry name" value="7tm_7"/>
    <property type="match status" value="1"/>
</dbReference>
<keyword evidence="9" id="KW-1185">Reference proteome</keyword>
<gene>
    <name evidence="10" type="primary">LOC124293364</name>
</gene>
<reference evidence="10" key="1">
    <citation type="submission" date="2025-08" db="UniProtKB">
        <authorList>
            <consortium name="RefSeq"/>
        </authorList>
    </citation>
    <scope>IDENTIFICATION</scope>
    <source>
        <tissue evidence="10">Thorax and Abdomen</tissue>
    </source>
</reference>
<evidence type="ECO:0000256" key="2">
    <source>
        <dbReference type="ARBA" id="ARBA00022475"/>
    </source>
</evidence>
<keyword evidence="5 8" id="KW-0472">Membrane</keyword>
<proteinExistence type="inferred from homology"/>
<feature type="transmembrane region" description="Helical" evidence="8">
    <location>
        <begin position="130"/>
        <end position="154"/>
    </location>
</feature>
<feature type="transmembrane region" description="Helical" evidence="8">
    <location>
        <begin position="21"/>
        <end position="39"/>
    </location>
</feature>
<dbReference type="PANTHER" id="PTHR21143:SF133">
    <property type="entry name" value="GUSTATORY AND PHEROMONE RECEPTOR 32A-RELATED"/>
    <property type="match status" value="1"/>
</dbReference>
<comment type="subcellular location">
    <subcellularLocation>
        <location evidence="1 8">Cell membrane</location>
        <topology evidence="1 8">Multi-pass membrane protein</topology>
    </subcellularLocation>
</comment>
<keyword evidence="2 8" id="KW-1003">Cell membrane</keyword>
<keyword evidence="4 8" id="KW-1133">Transmembrane helix</keyword>
<sequence>MRPRSLRGFNLQVFVPSGCSMIYSIVLLGLTFVNMIYVPQMTLTVGQFMNHGKNSTQSNTFLNKELRLVDPPLFIRLMNTMVMNLMGISSRINALFYLRRHLPTAFAALNAIDGFLDPELKQRRRNVRTIWAIFAASILVGIPSQIYSAIFVYVGDSCVIGIYVFMNNLNNFTAVLAEAQFLALCHLLKSRFESINRRFFELSTHLNLPPNDDSHGNMAGKIILTRAKVPSKIKCVTDLKKEFIANKEPRFKPEENLPLHVPTYNTIETLRLGHQRLCDVLDQANHMFQMQLFFSLSGCFLNLLFNMYSFFSGGAWLRRDNFTPTGSNAAANKALNNPLINLSWGLYYLIRFTSMTAMASKTTKAAKRTLVHILNVRRCGIDFATKEELSFFYDHVVGRKVEFSAAGFFNLDIKLISSASDHFIRR</sequence>
<evidence type="ECO:0000256" key="4">
    <source>
        <dbReference type="ARBA" id="ARBA00022989"/>
    </source>
</evidence>
<keyword evidence="3 8" id="KW-0812">Transmembrane</keyword>
<name>A0ABM3FPQ1_NEOLC</name>
<dbReference type="PANTHER" id="PTHR21143">
    <property type="entry name" value="INVERTEBRATE GUSTATORY RECEPTOR"/>
    <property type="match status" value="1"/>
</dbReference>
<evidence type="ECO:0000313" key="9">
    <source>
        <dbReference type="Proteomes" id="UP000829291"/>
    </source>
</evidence>
<evidence type="ECO:0000256" key="5">
    <source>
        <dbReference type="ARBA" id="ARBA00023136"/>
    </source>
</evidence>
<comment type="similarity">
    <text evidence="8">Belongs to the insect chemoreceptor superfamily. Gustatory receptor (GR) family.</text>
</comment>
<evidence type="ECO:0000313" key="10">
    <source>
        <dbReference type="RefSeq" id="XP_046589982.1"/>
    </source>
</evidence>
<protein>
    <recommendedName>
        <fullName evidence="8">Gustatory receptor</fullName>
    </recommendedName>
</protein>
<evidence type="ECO:0000256" key="3">
    <source>
        <dbReference type="ARBA" id="ARBA00022692"/>
    </source>
</evidence>
<feature type="transmembrane region" description="Helical" evidence="8">
    <location>
        <begin position="292"/>
        <end position="311"/>
    </location>
</feature>
<evidence type="ECO:0000256" key="8">
    <source>
        <dbReference type="RuleBase" id="RU363108"/>
    </source>
</evidence>
<evidence type="ECO:0000256" key="1">
    <source>
        <dbReference type="ARBA" id="ARBA00004651"/>
    </source>
</evidence>